<protein>
    <submittedName>
        <fullName evidence="1">Uncharacterized protein</fullName>
    </submittedName>
</protein>
<name>A0A0Q0GDL5_PSESX</name>
<evidence type="ECO:0000313" key="1">
    <source>
        <dbReference type="EMBL" id="RMT66775.1"/>
    </source>
</evidence>
<dbReference type="Proteomes" id="UP000282636">
    <property type="component" value="Unassembled WGS sequence"/>
</dbReference>
<sequence length="48" mass="5814">MKKEHEALITKLLIEIENSPKGELERRQRTRLWAMITENKNSTEQKQY</sequence>
<evidence type="ECO:0000313" key="2">
    <source>
        <dbReference type="Proteomes" id="UP000282636"/>
    </source>
</evidence>
<comment type="caution">
    <text evidence="1">The sequence shown here is derived from an EMBL/GenBank/DDBJ whole genome shotgun (WGS) entry which is preliminary data.</text>
</comment>
<proteinExistence type="predicted"/>
<dbReference type="AlphaFoldDB" id="A0A0Q0GDL5"/>
<reference evidence="1 2" key="1">
    <citation type="submission" date="2018-08" db="EMBL/GenBank/DDBJ databases">
        <title>Recombination of ecologically and evolutionarily significant loci maintains genetic cohesion in the Pseudomonas syringae species complex.</title>
        <authorList>
            <person name="Dillon M."/>
            <person name="Thakur S."/>
            <person name="Almeida R.N.D."/>
            <person name="Weir B.S."/>
            <person name="Guttman D.S."/>
        </authorList>
    </citation>
    <scope>NUCLEOTIDE SEQUENCE [LARGE SCALE GENOMIC DNA]</scope>
    <source>
        <strain evidence="1 2">ICMP 3934</strain>
    </source>
</reference>
<organism evidence="1 2">
    <name type="scientific">Pseudomonas syringae pv. theae</name>
    <dbReference type="NCBI Taxonomy" id="103985"/>
    <lineage>
        <taxon>Bacteria</taxon>
        <taxon>Pseudomonadati</taxon>
        <taxon>Pseudomonadota</taxon>
        <taxon>Gammaproteobacteria</taxon>
        <taxon>Pseudomonadales</taxon>
        <taxon>Pseudomonadaceae</taxon>
        <taxon>Pseudomonas</taxon>
        <taxon>Pseudomonas syringae</taxon>
    </lineage>
</organism>
<accession>A0A0Q0GDL5</accession>
<gene>
    <name evidence="1" type="ORF">ALP44_01355</name>
</gene>
<dbReference type="EMBL" id="RBTL01000178">
    <property type="protein sequence ID" value="RMT66775.1"/>
    <property type="molecule type" value="Genomic_DNA"/>
</dbReference>